<organism evidence="2 3">
    <name type="scientific">Vibrio nigripulchritudo SOn1</name>
    <dbReference type="NCBI Taxonomy" id="1238450"/>
    <lineage>
        <taxon>Bacteria</taxon>
        <taxon>Pseudomonadati</taxon>
        <taxon>Pseudomonadota</taxon>
        <taxon>Gammaproteobacteria</taxon>
        <taxon>Vibrionales</taxon>
        <taxon>Vibrionaceae</taxon>
        <taxon>Vibrio</taxon>
    </lineage>
</organism>
<evidence type="ECO:0000256" key="1">
    <source>
        <dbReference type="SAM" id="MobiDB-lite"/>
    </source>
</evidence>
<gene>
    <name evidence="2" type="ORF">VIBNISOn1_1630006</name>
</gene>
<reference evidence="2 3" key="1">
    <citation type="journal article" date="2013" name="ISME J.">
        <title>Comparative genomics of pathogenic lineages of Vibrio nigripulchritudo identifies virulence-associated traits.</title>
        <authorList>
            <person name="Goudenege D."/>
            <person name="Labreuche Y."/>
            <person name="Krin E."/>
            <person name="Ansquer D."/>
            <person name="Mangenot S."/>
            <person name="Calteau A."/>
            <person name="Medigue C."/>
            <person name="Mazel D."/>
            <person name="Polz M.F."/>
            <person name="Le Roux F."/>
        </authorList>
    </citation>
    <scope>NUCLEOTIDE SEQUENCE [LARGE SCALE GENOMIC DNA]</scope>
    <source>
        <strain evidence="2 3">SOn1</strain>
    </source>
</reference>
<evidence type="ECO:0000313" key="3">
    <source>
        <dbReference type="Proteomes" id="UP000018211"/>
    </source>
</evidence>
<sequence length="552" mass="61388">MFLAYITQCFANIPKIKRMIMTSSIKSIPQLFSQPNVTKITTQFALATLTISLTACGGGSSDGSSTTNSSGDNSSSANAPTTTSKEVLEYASTETQLFYFDFFAHSVELDSLTRVNNTYRQDKVERINTDGSLENISNDANLSFTHFINNEWRTFQAQRILVIENDRLIGSMHEDFINDSQHLLEGKVVSLAGLPMYKYLPSSEDMISESATFGPGAKAIETKDYVLQDTYFASINGSKISLLNEEILVHYDYGDGKAVKLTTLSPALLVNEVSKTNDQFSSVEGFTTGSFKTQLIADGSLKTFYRVGEKDSSFATAREALSGSWQWEDLNGQNAIVFSLDTPNNSSVYKPMYTVVNGQVVYASKLPSGSLLTEKVPSAYDLNYIIENEYLFNEEAKQDILNALTFNPVICNKGDKSVNDSSLSSIDLQNAVGGCNVEPDVHFEESDVRNKTFVVEHNQLTIRNMEFKSDVHGNNKVIGFSSEHELPSEMTWELDPLTNRLIIKDAVNQGKFKWEWVLTSRDNGSLNVKALRKSSVPSNNSHIESFELYETY</sequence>
<dbReference type="EMBL" id="CAOF01000072">
    <property type="protein sequence ID" value="CCO46008.1"/>
    <property type="molecule type" value="Genomic_DNA"/>
</dbReference>
<accession>A0AAV2VNH9</accession>
<protein>
    <recommendedName>
        <fullName evidence="4">Lipoprotein</fullName>
    </recommendedName>
</protein>
<name>A0AAV2VNH9_9VIBR</name>
<comment type="caution">
    <text evidence="2">The sequence shown here is derived from an EMBL/GenBank/DDBJ whole genome shotgun (WGS) entry which is preliminary data.</text>
</comment>
<dbReference type="AlphaFoldDB" id="A0AAV2VNH9"/>
<feature type="region of interest" description="Disordered" evidence="1">
    <location>
        <begin position="62"/>
        <end position="83"/>
    </location>
</feature>
<evidence type="ECO:0000313" key="2">
    <source>
        <dbReference type="EMBL" id="CCO46008.1"/>
    </source>
</evidence>
<dbReference type="Proteomes" id="UP000018211">
    <property type="component" value="Unassembled WGS sequence"/>
</dbReference>
<proteinExistence type="predicted"/>
<evidence type="ECO:0008006" key="4">
    <source>
        <dbReference type="Google" id="ProtNLM"/>
    </source>
</evidence>